<accession>A0ACC2ZSE9</accession>
<organism evidence="1 2">
    <name type="scientific">Neophaeococcomyces mojaviensis</name>
    <dbReference type="NCBI Taxonomy" id="3383035"/>
    <lineage>
        <taxon>Eukaryota</taxon>
        <taxon>Fungi</taxon>
        <taxon>Dikarya</taxon>
        <taxon>Ascomycota</taxon>
        <taxon>Pezizomycotina</taxon>
        <taxon>Eurotiomycetes</taxon>
        <taxon>Chaetothyriomycetidae</taxon>
        <taxon>Chaetothyriales</taxon>
        <taxon>Chaetothyriales incertae sedis</taxon>
        <taxon>Neophaeococcomyces</taxon>
    </lineage>
</organism>
<evidence type="ECO:0000313" key="2">
    <source>
        <dbReference type="Proteomes" id="UP001172386"/>
    </source>
</evidence>
<gene>
    <name evidence="1" type="ORF">H2198_010145</name>
</gene>
<keyword evidence="2" id="KW-1185">Reference proteome</keyword>
<reference evidence="1" key="1">
    <citation type="submission" date="2022-10" db="EMBL/GenBank/DDBJ databases">
        <title>Culturing micro-colonial fungi from biological soil crusts in the Mojave desert and describing Neophaeococcomyces mojavensis, and introducing the new genera and species Taxawa tesnikishii.</title>
        <authorList>
            <person name="Kurbessoian T."/>
            <person name="Stajich J.E."/>
        </authorList>
    </citation>
    <scope>NUCLEOTIDE SEQUENCE</scope>
    <source>
        <strain evidence="1">JES_112</strain>
    </source>
</reference>
<proteinExistence type="predicted"/>
<evidence type="ECO:0000313" key="1">
    <source>
        <dbReference type="EMBL" id="KAJ9650551.1"/>
    </source>
</evidence>
<dbReference type="Proteomes" id="UP001172386">
    <property type="component" value="Unassembled WGS sequence"/>
</dbReference>
<comment type="caution">
    <text evidence="1">The sequence shown here is derived from an EMBL/GenBank/DDBJ whole genome shotgun (WGS) entry which is preliminary data.</text>
</comment>
<name>A0ACC2ZSE9_9EURO</name>
<sequence length="2002" mass="214639">MTASSNPTLQFLGAAGTVTGSRYLVEANGQRVLVDCGLFQGYKQLRERNWAPFPVEASSIDAVVLTHAHLDHSGYLPALVKQGFRGRIHCTHGSVALCGLLLPDSGHLLEEEAKYAARKGYSKHKEPRPLYTEDDARRSLKQLKGHDYGRDIEVASGVTIRFHPAGHILGAAHVSLDVQGQRLHFSGDLGRQQESLMNPPTPLPACDVLVCESTYGNREHIPIDQEAELAPIIRRVAARGGVIVIPAFAIGRAQALMLHIARLRERKDIPRVPVYLNSPMAINATRHYHDHHSEHHVSDEDCQRMFDVATFVNTVEESKALNRQRGPMIIISASGMITGGRVLHHIEAFGPDDRNAILLAGYQAGGTRGAALAAGKRTLRMFGREVPIRAEVVQLEGFSGHADAGELLDWMRTAPSAPRMVYLTHGEPDAADTLRGRVQRELGWRARAPGHTRLRVTRAGIDTYQQPVVYMHRDCEVCRSEGFAALTRVRLDVDARTLVATLNVVIDDRLGLDEVALSEAAWTLLDPAPDALAGVRHAEPAASAGALRAKVFGARLDDAQYFALVQDVMESRLSDLELAAFVTASAGDRLDHAETTALTRAMISVGQRLDWGEGPVLDKHCVGGLPGNRTTPIVVAIVAALGYRIPKTSSRAITSPAGTADTMEVMAPVALDLAAMRRVVEREGGCIVWGGNVRLSPADDILIRVQRPLDFDSDGQLVASVLSKKIAAGSTHVLIDMPVGPTAKVRGEAAAHSLGTRLAHTAGALGLQLGIHRSDGTQPVGRGIGPALEAHDVLKVLRNAADAPADLRERALALSAALLDMAAGSNAGTGLERARGVLDSGAALAKFLAICEAQGGFREPPRAAFTADVPAPASGRIAAIDNRRLAKLAKLAGAPTSPTAGLETGLRIGDTVERGQPMMTLHAESPGELAYALEHAATLQPFVLGEPLQARIAPVAWRHFPDGESLVTLDDALDGADVAILASLRNADALALPLRFAARTAREFGARSVGLIAPYLGYMRQDTRFHRGEAVSTPLFAQFLEEAFDWLVTVDPHLHRVERLQSLYRIPTVHVSATPAVARWIAETVPDAVLIGPDSESEQWVADIAALSGMPYQVLAKERHGDYDVRVSLPDPQAVAGRTPVLIDDIVSSGHTILETLAHLRRLSLPPPLLVAIHPVFAGDAYARLQEAGLARILSAAERQRTLELADAHRRADPAFDHWAAGYGVIRHDPLTQLRVRQMVHELVALGRTPDAGTAWQRLAAADRVTSAGMWLVAHMTYSQRVRTDGAALEADDFKATPEGHTGGSLNMVPAYAGYLLMDALDGVTRAWMMGQGHCVAAIDALNVLVGNMTARHAERYDRSDAGLSRFVGDFYAYTLNPDGTPASPLGSHVNAHTAGGVMEGGYLGFAELQYVHAPLKDERLVAFLSDGAFEEQRGSDWAPRWWRAEDSGLVSPIIILNGRRIEQRSQIAQQGGERWLDRHLRLNGFDPIALDGRDPASIAWGIHVMESRLQAGAAVPDADVRLPYGIAETVKGFGFPGAGTNASHNLPLPGNPSKEAEARALFNQGAAALFVAASELEEAVAALNSHDLQQRVRERDHALADRQVEPPRVPAIADRGAGGESSPMTALDEQFVAIAEANPGLRVRVGNPDELRSNKLDRTLDAMKHRVHEPEPGVAESTTGAVITALNEEAVVCAALGNKGGLNLVVTYEAFAPKMLGAVRQELIFARHQAQAGRPPGWLGVPLVLTSHTWENAKNEQSHQDPTMAEALLGEMADISRVVFPPDANGAAAALAHAYAQRGTVTTLVVPKRPVPHELTPTQAQALATQGALCLAGNPATAAILLVATGAYQLQEVRHAQVRLVERGVSAAIVYLGEPGRFRTPRDPDEARYVHSDSEVHALFPAERPRIFVTHTRPEPFLGALRRLDTGPATTAALGFVNRGGTLDVPGLLFANRSTWAHVVDAAAGVLGQSRGGLLSEAELAAVDGRGDPATILRPASGSTP</sequence>
<protein>
    <submittedName>
        <fullName evidence="1">Uncharacterized protein</fullName>
    </submittedName>
</protein>
<dbReference type="EMBL" id="JAPDRQ010000331">
    <property type="protein sequence ID" value="KAJ9650551.1"/>
    <property type="molecule type" value="Genomic_DNA"/>
</dbReference>